<dbReference type="InterPro" id="IPR031849">
    <property type="entry name" value="DUF5069"/>
</dbReference>
<accession>A0A4Q1C823</accession>
<feature type="domain" description="DUF5069" evidence="1">
    <location>
        <begin position="7"/>
        <end position="142"/>
    </location>
</feature>
<gene>
    <name evidence="2" type="ORF">ESB00_03570</name>
</gene>
<name>A0A4Q1C823_9BACT</name>
<dbReference type="AlphaFoldDB" id="A0A4Q1C823"/>
<evidence type="ECO:0000313" key="2">
    <source>
        <dbReference type="EMBL" id="RXK54990.1"/>
    </source>
</evidence>
<organism evidence="2 3">
    <name type="scientific">Oleiharenicola lentus</name>
    <dbReference type="NCBI Taxonomy" id="2508720"/>
    <lineage>
        <taxon>Bacteria</taxon>
        <taxon>Pseudomonadati</taxon>
        <taxon>Verrucomicrobiota</taxon>
        <taxon>Opitutia</taxon>
        <taxon>Opitutales</taxon>
        <taxon>Opitutaceae</taxon>
        <taxon>Oleiharenicola</taxon>
    </lineage>
</organism>
<dbReference type="EMBL" id="SDHX01000001">
    <property type="protein sequence ID" value="RXK54990.1"/>
    <property type="molecule type" value="Genomic_DNA"/>
</dbReference>
<dbReference type="RefSeq" id="WP_129046356.1">
    <property type="nucleotide sequence ID" value="NZ_SDHX01000001.1"/>
</dbReference>
<dbReference type="Proteomes" id="UP000290218">
    <property type="component" value="Unassembled WGS sequence"/>
</dbReference>
<reference evidence="2 3" key="1">
    <citation type="submission" date="2019-01" db="EMBL/GenBank/DDBJ databases">
        <title>Lacunisphaera sp. strain TWA-58.</title>
        <authorList>
            <person name="Chen W.-M."/>
        </authorList>
    </citation>
    <scope>NUCLEOTIDE SEQUENCE [LARGE SCALE GENOMIC DNA]</scope>
    <source>
        <strain evidence="2 3">TWA-58</strain>
    </source>
</reference>
<sequence>MPHVPGLRSCYAKVGRFVYFGRMLDKIRLHAAGRLPAEYHANLGDSQTYVLDGRCCRFLGIRHADLRERTLAGGTDEEILAWVHAHGTPRTDEECHMWNRFIVKLGWRDERSAVLPQRIKDAGLTGKPIETLVDHIEFDEGRDPVATKAWESV</sequence>
<evidence type="ECO:0000313" key="3">
    <source>
        <dbReference type="Proteomes" id="UP000290218"/>
    </source>
</evidence>
<dbReference type="OrthoDB" id="9800332at2"/>
<keyword evidence="3" id="KW-1185">Reference proteome</keyword>
<comment type="caution">
    <text evidence="2">The sequence shown here is derived from an EMBL/GenBank/DDBJ whole genome shotgun (WGS) entry which is preliminary data.</text>
</comment>
<proteinExistence type="predicted"/>
<dbReference type="Pfam" id="PF16798">
    <property type="entry name" value="DUF5069"/>
    <property type="match status" value="1"/>
</dbReference>
<protein>
    <submittedName>
        <fullName evidence="2">DUF5069 domain-containing protein</fullName>
    </submittedName>
</protein>
<evidence type="ECO:0000259" key="1">
    <source>
        <dbReference type="Pfam" id="PF16798"/>
    </source>
</evidence>